<comment type="caution">
    <text evidence="6">The sequence shown here is derived from an EMBL/GenBank/DDBJ whole genome shotgun (WGS) entry which is preliminary data.</text>
</comment>
<evidence type="ECO:0000256" key="1">
    <source>
        <dbReference type="ARBA" id="ARBA00004761"/>
    </source>
</evidence>
<evidence type="ECO:0000256" key="5">
    <source>
        <dbReference type="ARBA" id="ARBA00023277"/>
    </source>
</evidence>
<organism evidence="6 7">
    <name type="scientific">Streptomyces zingiberis</name>
    <dbReference type="NCBI Taxonomy" id="2053010"/>
    <lineage>
        <taxon>Bacteria</taxon>
        <taxon>Bacillati</taxon>
        <taxon>Actinomycetota</taxon>
        <taxon>Actinomycetes</taxon>
        <taxon>Kitasatosporales</taxon>
        <taxon>Streptomycetaceae</taxon>
        <taxon>Streptomyces</taxon>
    </lineage>
</organism>
<keyword evidence="7" id="KW-1185">Reference proteome</keyword>
<dbReference type="EMBL" id="JAATEN010000005">
    <property type="protein sequence ID" value="NJQ00716.1"/>
    <property type="molecule type" value="Genomic_DNA"/>
</dbReference>
<protein>
    <submittedName>
        <fullName evidence="6">Bifunctional 4-hydroxy-2-oxoglutarate aldolase/2-dehydro-3-deoxy-phosphogluconate aldolase</fullName>
    </submittedName>
</protein>
<accession>A0ABX1BWB5</accession>
<gene>
    <name evidence="6" type="ORF">HCK00_09240</name>
</gene>
<dbReference type="Gene3D" id="3.20.20.70">
    <property type="entry name" value="Aldolase class I"/>
    <property type="match status" value="1"/>
</dbReference>
<dbReference type="InterPro" id="IPR013785">
    <property type="entry name" value="Aldolase_TIM"/>
</dbReference>
<dbReference type="CDD" id="cd00452">
    <property type="entry name" value="KDPG_aldolase"/>
    <property type="match status" value="1"/>
</dbReference>
<evidence type="ECO:0000256" key="3">
    <source>
        <dbReference type="ARBA" id="ARBA00011233"/>
    </source>
</evidence>
<proteinExistence type="inferred from homology"/>
<keyword evidence="4" id="KW-0456">Lyase</keyword>
<evidence type="ECO:0000313" key="6">
    <source>
        <dbReference type="EMBL" id="NJQ00716.1"/>
    </source>
</evidence>
<comment type="subunit">
    <text evidence="3">Homotrimer.</text>
</comment>
<dbReference type="NCBIfam" id="TIGR01182">
    <property type="entry name" value="eda"/>
    <property type="match status" value="1"/>
</dbReference>
<dbReference type="InterPro" id="IPR000887">
    <property type="entry name" value="Aldlse_KDPG_KHG"/>
</dbReference>
<dbReference type="PANTHER" id="PTHR30246">
    <property type="entry name" value="2-KETO-3-DEOXY-6-PHOSPHOGLUCONATE ALDOLASE"/>
    <property type="match status" value="1"/>
</dbReference>
<sequence length="204" mass="20265">MLRTRVVAVLRAGSTEHLLPVAETLVDAGLVCLELTLTTPGAVEALPRLRAALGTAAELGVGSVRSATEARRCLGAGADFVVSPHLRADVLAEARAAGVPVYPGGLTPTELAAAWDAGATAVKLFPASTVGPAHLRACTDPFPGLRVMPTGGIGVDETGTWIRAGALAVGLGGALTGDALAGGDLRALAGRARRALAAAAEAGP</sequence>
<reference evidence="6 7" key="1">
    <citation type="submission" date="2020-03" db="EMBL/GenBank/DDBJ databases">
        <title>WGS of actinomycetes isolated from Thailand.</title>
        <authorList>
            <person name="Thawai C."/>
        </authorList>
    </citation>
    <scope>NUCLEOTIDE SEQUENCE [LARGE SCALE GENOMIC DNA]</scope>
    <source>
        <strain evidence="6 7">PLAI 1-29</strain>
    </source>
</reference>
<dbReference type="PROSITE" id="PS00160">
    <property type="entry name" value="ALDOLASE_KDPG_KHG_2"/>
    <property type="match status" value="1"/>
</dbReference>
<name>A0ABX1BWB5_9ACTN</name>
<evidence type="ECO:0000256" key="4">
    <source>
        <dbReference type="ARBA" id="ARBA00023239"/>
    </source>
</evidence>
<dbReference type="PANTHER" id="PTHR30246:SF1">
    <property type="entry name" value="2-DEHYDRO-3-DEOXY-6-PHOSPHOGALACTONATE ALDOLASE-RELATED"/>
    <property type="match status" value="1"/>
</dbReference>
<dbReference type="Pfam" id="PF01081">
    <property type="entry name" value="Aldolase"/>
    <property type="match status" value="1"/>
</dbReference>
<dbReference type="InterPro" id="IPR031338">
    <property type="entry name" value="KDPG/KHG_AS_2"/>
</dbReference>
<evidence type="ECO:0000256" key="2">
    <source>
        <dbReference type="ARBA" id="ARBA00006906"/>
    </source>
</evidence>
<comment type="pathway">
    <text evidence="1">Carbohydrate acid metabolism.</text>
</comment>
<evidence type="ECO:0000313" key="7">
    <source>
        <dbReference type="Proteomes" id="UP000695264"/>
    </source>
</evidence>
<comment type="similarity">
    <text evidence="2">Belongs to the KHG/KDPG aldolase family.</text>
</comment>
<dbReference type="Proteomes" id="UP000695264">
    <property type="component" value="Unassembled WGS sequence"/>
</dbReference>
<dbReference type="SUPFAM" id="SSF51569">
    <property type="entry name" value="Aldolase"/>
    <property type="match status" value="1"/>
</dbReference>
<keyword evidence="5" id="KW-0119">Carbohydrate metabolism</keyword>